<evidence type="ECO:0000256" key="3">
    <source>
        <dbReference type="ARBA" id="ARBA00016323"/>
    </source>
</evidence>
<dbReference type="GO" id="GO:0045275">
    <property type="term" value="C:respiratory chain complex III"/>
    <property type="evidence" value="ECO:0007669"/>
    <property type="project" value="InterPro"/>
</dbReference>
<dbReference type="EMBL" id="KT755323">
    <property type="protein sequence ID" value="ALS05157.1"/>
    <property type="molecule type" value="mRNA"/>
</dbReference>
<evidence type="ECO:0000256" key="14">
    <source>
        <dbReference type="ARBA" id="ARBA00046393"/>
    </source>
</evidence>
<comment type="subunit">
    <text evidence="13">Component of the ubiquinol-cytochrome c oxidoreductase (cytochrome b-c1 complex, complex III, CIII), a multisubunit enzyme composed of 3 respiratory subunits cytochrome b, cytochrome c1 and Rieske protein, 2 core protein subunits, and additional low-molecular weight protein subunits. The complex exists as an obligatory dimer and forms supercomplexes (SCs) in the inner mitochondrial membrane with cytochrome c oxidase (complex IV, CIV).</text>
</comment>
<dbReference type="PANTHER" id="PTHR12022">
    <property type="entry name" value="UBIQUINOL-CYTOCHROME C REDUCTASE COMPLEX 14 KD PROTEIN"/>
    <property type="match status" value="1"/>
</dbReference>
<dbReference type="FunFam" id="1.10.1090.10:FF:000001">
    <property type="entry name" value="Cytochrome b-c1 complex subunit 7"/>
    <property type="match status" value="1"/>
</dbReference>
<keyword evidence="4" id="KW-0813">Transport</keyword>
<evidence type="ECO:0000256" key="1">
    <source>
        <dbReference type="ARBA" id="ARBA00004443"/>
    </source>
</evidence>
<dbReference type="SUPFAM" id="SSF81524">
    <property type="entry name" value="14 kDa protein of cytochrome bc1 complex (Ubiquinol-cytochrome c reductase)"/>
    <property type="match status" value="1"/>
</dbReference>
<evidence type="ECO:0000256" key="12">
    <source>
        <dbReference type="ARBA" id="ARBA00032927"/>
    </source>
</evidence>
<evidence type="ECO:0000256" key="4">
    <source>
        <dbReference type="ARBA" id="ARBA00022448"/>
    </source>
</evidence>
<keyword evidence="6" id="KW-0999">Mitochondrion inner membrane</keyword>
<accession>A0A0U2V812</accession>
<evidence type="ECO:0000256" key="10">
    <source>
        <dbReference type="ARBA" id="ARBA00031021"/>
    </source>
</evidence>
<keyword evidence="9" id="KW-0472">Membrane</keyword>
<keyword evidence="8" id="KW-0496">Mitochondrion</keyword>
<comment type="subunit">
    <text evidence="14">Component of the ubiquinol-cytochrome c oxidoreductase (cytochrome b-c1 complex, complex III, CIII), a multisubunit enzyme composed of 11 subunits. The complex is composed of 3 respiratory subunits cytochrome b, cytochrome c1 and Rieske protein UQCRFS1, 2 core protein subunits UQCRC1/QCR1 and UQCRC2/QCR2, and 6 low-molecular weight protein subunits UQCRH/QCR6, UQCRB/QCR7, UQCRQ/QCR8, UQCR10/QCR9, UQCR11/QCR10 and subunit 9, the cleavage product of Rieske protein UQCRFS1. The complex exists as an obligatory dimer and forms supercomplexes (SCs) in the inner mitochondrial membrane with NADH-ubiquinone oxidoreductase (complex I, CI) and cytochrome c oxidase (complex IV, CIV), resulting in different assemblies (supercomplex SCI(1)III(2)IV(1) and megacomplex MCI(2)III(2)IV(2)).</text>
</comment>
<organism evidence="15">
    <name type="scientific">Paracalanus parvus</name>
    <dbReference type="NCBI Taxonomy" id="187406"/>
    <lineage>
        <taxon>Eukaryota</taxon>
        <taxon>Metazoa</taxon>
        <taxon>Ecdysozoa</taxon>
        <taxon>Arthropoda</taxon>
        <taxon>Crustacea</taxon>
        <taxon>Multicrustacea</taxon>
        <taxon>Hexanauplia</taxon>
        <taxon>Copepoda</taxon>
        <taxon>Calanoida</taxon>
        <taxon>Paracalanidae</taxon>
        <taxon>Paracalanus</taxon>
    </lineage>
</organism>
<keyword evidence="7" id="KW-0249">Electron transport</keyword>
<comment type="similarity">
    <text evidence="2">Belongs to the UQCRB/QCR7 family.</text>
</comment>
<dbReference type="EMBL" id="KT755342">
    <property type="protein sequence ID" value="ALS05176.1"/>
    <property type="molecule type" value="mRNA"/>
</dbReference>
<name>A0A0U2V812_9MAXI</name>
<dbReference type="Pfam" id="PF02271">
    <property type="entry name" value="UCR_14kD"/>
    <property type="match status" value="1"/>
</dbReference>
<dbReference type="GO" id="GO:0006122">
    <property type="term" value="P:mitochondrial electron transport, ubiquinol to cytochrome c"/>
    <property type="evidence" value="ECO:0007669"/>
    <property type="project" value="InterPro"/>
</dbReference>
<evidence type="ECO:0000256" key="13">
    <source>
        <dbReference type="ARBA" id="ARBA00038521"/>
    </source>
</evidence>
<evidence type="ECO:0000256" key="9">
    <source>
        <dbReference type="ARBA" id="ARBA00023136"/>
    </source>
</evidence>
<dbReference type="AlphaFoldDB" id="A0A0U2V812"/>
<dbReference type="GO" id="GO:0005743">
    <property type="term" value="C:mitochondrial inner membrane"/>
    <property type="evidence" value="ECO:0007669"/>
    <property type="project" value="UniProtKB-SubCell"/>
</dbReference>
<evidence type="ECO:0000313" key="15">
    <source>
        <dbReference type="EMBL" id="ALS05157.1"/>
    </source>
</evidence>
<comment type="subcellular location">
    <subcellularLocation>
        <location evidence="1">Mitochondrion inner membrane</location>
        <topology evidence="1">Peripheral membrane protein</topology>
        <orientation evidence="1">Matrix side</orientation>
    </subcellularLocation>
</comment>
<protein>
    <recommendedName>
        <fullName evidence="3">Cytochrome b-c1 complex subunit 7</fullName>
    </recommendedName>
    <alternativeName>
        <fullName evidence="11">Complex III subunit 7</fullName>
    </alternativeName>
    <alternativeName>
        <fullName evidence="10">Complex III subunit VII</fullName>
    </alternativeName>
    <alternativeName>
        <fullName evidence="12">Ubiquinol-cytochrome c reductase complex 14 kDa protein</fullName>
    </alternativeName>
</protein>
<dbReference type="PANTHER" id="PTHR12022:SF0">
    <property type="entry name" value="CYTOCHROME B-C1 COMPLEX SUBUNIT 7"/>
    <property type="match status" value="1"/>
</dbReference>
<dbReference type="Gene3D" id="1.10.1090.10">
    <property type="entry name" value="Cytochrome b-c1 complex subunit 7"/>
    <property type="match status" value="1"/>
</dbReference>
<evidence type="ECO:0000256" key="8">
    <source>
        <dbReference type="ARBA" id="ARBA00023128"/>
    </source>
</evidence>
<keyword evidence="5" id="KW-0679">Respiratory chain</keyword>
<reference evidence="15" key="1">
    <citation type="journal article" date="2015" name="Sci. Rep.">
        <title>Spliced leader RNA trans-splicing discovered in copepods.</title>
        <authorList>
            <person name="Yang F."/>
            <person name="Xu D."/>
            <person name="Zhuang Y."/>
            <person name="Yi X."/>
            <person name="Huang Y."/>
            <person name="Chen H."/>
            <person name="Lin S."/>
            <person name="Campbell D.A."/>
            <person name="Sturm N.R."/>
            <person name="Liu G."/>
            <person name="Zhang H."/>
        </authorList>
    </citation>
    <scope>NUCLEOTIDE SEQUENCE</scope>
</reference>
<evidence type="ECO:0000256" key="5">
    <source>
        <dbReference type="ARBA" id="ARBA00022660"/>
    </source>
</evidence>
<dbReference type="InterPro" id="IPR036544">
    <property type="entry name" value="QCR7_sf"/>
</dbReference>
<dbReference type="InterPro" id="IPR003197">
    <property type="entry name" value="QCR7"/>
</dbReference>
<evidence type="ECO:0000256" key="7">
    <source>
        <dbReference type="ARBA" id="ARBA00022982"/>
    </source>
</evidence>
<evidence type="ECO:0000256" key="2">
    <source>
        <dbReference type="ARBA" id="ARBA00008554"/>
    </source>
</evidence>
<proteinExistence type="evidence at transcript level"/>
<sequence>MSFIAASARCLRMVARPSLAAQTQTRSFVDNVALKRWAFNASGFNQFGLYHDDCLYENDDVKEALRRLPGHLLDERAFRLQRAMQCSVQKTVLPKDQWPTYEEDREKGRYLTPLLEEVVRERKEQEEWAKQA</sequence>
<evidence type="ECO:0000256" key="6">
    <source>
        <dbReference type="ARBA" id="ARBA00022792"/>
    </source>
</evidence>
<evidence type="ECO:0000256" key="11">
    <source>
        <dbReference type="ARBA" id="ARBA00031684"/>
    </source>
</evidence>